<dbReference type="InterPro" id="IPR016164">
    <property type="entry name" value="FAD-linked_Oxase-like_C"/>
</dbReference>
<dbReference type="NCBIfam" id="NF008439">
    <property type="entry name" value="PRK11282.1"/>
    <property type="match status" value="1"/>
</dbReference>
<evidence type="ECO:0000313" key="5">
    <source>
        <dbReference type="EMBL" id="KDR36111.1"/>
    </source>
</evidence>
<dbReference type="InterPro" id="IPR016169">
    <property type="entry name" value="FAD-bd_PCMH_sub2"/>
</dbReference>
<dbReference type="PANTHER" id="PTHR11748:SF103">
    <property type="entry name" value="GLYCOLATE OXIDASE SUBUNIT GLCE"/>
    <property type="match status" value="1"/>
</dbReference>
<accession>A0A069PFL0</accession>
<dbReference type="PANTHER" id="PTHR11748">
    <property type="entry name" value="D-LACTATE DEHYDROGENASE"/>
    <property type="match status" value="1"/>
</dbReference>
<proteinExistence type="predicted"/>
<dbReference type="Proteomes" id="UP000597138">
    <property type="component" value="Unassembled WGS sequence"/>
</dbReference>
<name>A0A069PFL0_9BURK</name>
<dbReference type="Gene3D" id="3.30.465.10">
    <property type="match status" value="1"/>
</dbReference>
<evidence type="ECO:0000313" key="7">
    <source>
        <dbReference type="Proteomes" id="UP000597138"/>
    </source>
</evidence>
<dbReference type="EMBL" id="JFHE01000004">
    <property type="protein sequence ID" value="KDR36111.1"/>
    <property type="molecule type" value="Genomic_DNA"/>
</dbReference>
<feature type="domain" description="FAD-binding PCMH-type" evidence="3">
    <location>
        <begin position="1"/>
        <end position="172"/>
    </location>
</feature>
<sequence length="362" mass="39119">MEQDDIVAGWSERIARATEAGTPLRIRGGGTKDWYGQTLQGEILDTRVHRGIVEYDPAELVITAKSGTPLAEVEAALRAHGQMLPFEPPHFGRNATLGGCIAAGIAGPRRAWTGAPRDFVLGAVVMNGHGQVLHFGGQVVKNVAGYDVSRLMAGSLGTLGLILELSIKVLPRPVAEATLKFDMHATDGVRKLNEWGGHPLPINGSAWRDGTLALRLAGAEAAVKTARNTLGGEVVDAVEADRFWIAMREQTDPFFAVIEPRSALWRLALPSIAEPLHLPGAQLMEWGGAQRWWITDTDPQTVRISAKQAGGHATIFRAGSAYDRNAGVFTPLPAPLMKIHRGLKAVFDPARVFNRGRLYPDF</sequence>
<protein>
    <submittedName>
        <fullName evidence="4 5">Glycolate oxidase</fullName>
    </submittedName>
</protein>
<dbReference type="InterPro" id="IPR036318">
    <property type="entry name" value="FAD-bd_PCMH-like_sf"/>
</dbReference>
<dbReference type="eggNOG" id="COG0277">
    <property type="taxonomic scope" value="Bacteria"/>
</dbReference>
<keyword evidence="7" id="KW-1185">Reference proteome</keyword>
<reference evidence="5 6" key="2">
    <citation type="submission" date="2014-03" db="EMBL/GenBank/DDBJ databases">
        <title>Draft Genome Sequences of Four Burkholderia Strains.</title>
        <authorList>
            <person name="Liu X.Y."/>
            <person name="Li C.X."/>
            <person name="Xu J.H."/>
        </authorList>
    </citation>
    <scope>NUCLEOTIDE SEQUENCE [LARGE SCALE GENOMIC DNA]</scope>
    <source>
        <strain evidence="5 6">R27</strain>
    </source>
</reference>
<dbReference type="OrthoDB" id="9811557at2"/>
<dbReference type="InterPro" id="IPR006094">
    <property type="entry name" value="Oxid_FAD_bind_N"/>
</dbReference>
<reference evidence="4" key="4">
    <citation type="submission" date="2024-05" db="EMBL/GenBank/DDBJ databases">
        <authorList>
            <person name="Sun Q."/>
            <person name="Zhou Y."/>
        </authorList>
    </citation>
    <scope>NUCLEOTIDE SEQUENCE</scope>
    <source>
        <strain evidence="4">CGMCC 1.11013</strain>
    </source>
</reference>
<dbReference type="Proteomes" id="UP000027439">
    <property type="component" value="Unassembled WGS sequence"/>
</dbReference>
<comment type="caution">
    <text evidence="5">The sequence shown here is derived from an EMBL/GenBank/DDBJ whole genome shotgun (WGS) entry which is preliminary data.</text>
</comment>
<dbReference type="SUPFAM" id="SSF55103">
    <property type="entry name" value="FAD-linked oxidases, C-terminal domain"/>
    <property type="match status" value="1"/>
</dbReference>
<gene>
    <name evidence="5" type="primary">glcE</name>
    <name evidence="5" type="ORF">BG57_21170</name>
    <name evidence="4" type="ORF">GCM10010985_10090</name>
</gene>
<keyword evidence="2" id="KW-0274">FAD</keyword>
<keyword evidence="1" id="KW-0285">Flavoprotein</keyword>
<organism evidence="5 6">
    <name type="scientific">Caballeronia grimmiae</name>
    <dbReference type="NCBI Taxonomy" id="1071679"/>
    <lineage>
        <taxon>Bacteria</taxon>
        <taxon>Pseudomonadati</taxon>
        <taxon>Pseudomonadota</taxon>
        <taxon>Betaproteobacteria</taxon>
        <taxon>Burkholderiales</taxon>
        <taxon>Burkholderiaceae</taxon>
        <taxon>Caballeronia</taxon>
    </lineage>
</organism>
<dbReference type="Pfam" id="PF01565">
    <property type="entry name" value="FAD_binding_4"/>
    <property type="match status" value="1"/>
</dbReference>
<evidence type="ECO:0000313" key="6">
    <source>
        <dbReference type="Proteomes" id="UP000027439"/>
    </source>
</evidence>
<dbReference type="GO" id="GO:0071949">
    <property type="term" value="F:FAD binding"/>
    <property type="evidence" value="ECO:0007669"/>
    <property type="project" value="InterPro"/>
</dbReference>
<dbReference type="GO" id="GO:0003824">
    <property type="term" value="F:catalytic activity"/>
    <property type="evidence" value="ECO:0007669"/>
    <property type="project" value="InterPro"/>
</dbReference>
<evidence type="ECO:0000256" key="1">
    <source>
        <dbReference type="ARBA" id="ARBA00022630"/>
    </source>
</evidence>
<dbReference type="InterPro" id="IPR016166">
    <property type="entry name" value="FAD-bd_PCMH"/>
</dbReference>
<reference evidence="7" key="3">
    <citation type="journal article" date="2019" name="Int. J. Syst. Evol. Microbiol.">
        <title>The Global Catalogue of Microorganisms (GCM) 10K type strain sequencing project: providing services to taxonomists for standard genome sequencing and annotation.</title>
        <authorList>
            <consortium name="The Broad Institute Genomics Platform"/>
            <consortium name="The Broad Institute Genome Sequencing Center for Infectious Disease"/>
            <person name="Wu L."/>
            <person name="Ma J."/>
        </authorList>
    </citation>
    <scope>NUCLEOTIDE SEQUENCE [LARGE SCALE GENOMIC DNA]</scope>
    <source>
        <strain evidence="7">CGMCC 1.11013</strain>
    </source>
</reference>
<dbReference type="PROSITE" id="PS51387">
    <property type="entry name" value="FAD_PCMH"/>
    <property type="match status" value="1"/>
</dbReference>
<dbReference type="RefSeq" id="WP_035961572.1">
    <property type="nucleotide sequence ID" value="NZ_BMEG01000001.1"/>
</dbReference>
<dbReference type="SUPFAM" id="SSF56176">
    <property type="entry name" value="FAD-binding/transporter-associated domain-like"/>
    <property type="match status" value="1"/>
</dbReference>
<dbReference type="EMBL" id="BMEG01000001">
    <property type="protein sequence ID" value="GGD58126.1"/>
    <property type="molecule type" value="Genomic_DNA"/>
</dbReference>
<evidence type="ECO:0000256" key="2">
    <source>
        <dbReference type="ARBA" id="ARBA00022827"/>
    </source>
</evidence>
<evidence type="ECO:0000259" key="3">
    <source>
        <dbReference type="PROSITE" id="PS51387"/>
    </source>
</evidence>
<dbReference type="AlphaFoldDB" id="A0A069PFL0"/>
<dbReference type="STRING" id="1071679.BG57_21170"/>
<evidence type="ECO:0000313" key="4">
    <source>
        <dbReference type="EMBL" id="GGD58126.1"/>
    </source>
</evidence>
<reference evidence="4" key="1">
    <citation type="journal article" date="2014" name="Int. J. Syst. Evol. Microbiol.">
        <title>Complete genome of a new Firmicutes species belonging to the dominant human colonic microbiota ('Ruminococcus bicirculans') reveals two chromosomes and a selective capacity to utilize plant glucans.</title>
        <authorList>
            <consortium name="NISC Comparative Sequencing Program"/>
            <person name="Wegmann U."/>
            <person name="Louis P."/>
            <person name="Goesmann A."/>
            <person name="Henrissat B."/>
            <person name="Duncan S.H."/>
            <person name="Flint H.J."/>
        </authorList>
    </citation>
    <scope>NUCLEOTIDE SEQUENCE</scope>
    <source>
        <strain evidence="4">CGMCC 1.11013</strain>
    </source>
</reference>